<dbReference type="EMBL" id="PGCJ01000213">
    <property type="protein sequence ID" value="PLW38043.1"/>
    <property type="molecule type" value="Genomic_DNA"/>
</dbReference>
<protein>
    <submittedName>
        <fullName evidence="1">Uncharacterized protein</fullName>
    </submittedName>
</protein>
<organism evidence="1 2">
    <name type="scientific">Puccinia coronata f. sp. avenae</name>
    <dbReference type="NCBI Taxonomy" id="200324"/>
    <lineage>
        <taxon>Eukaryota</taxon>
        <taxon>Fungi</taxon>
        <taxon>Dikarya</taxon>
        <taxon>Basidiomycota</taxon>
        <taxon>Pucciniomycotina</taxon>
        <taxon>Pucciniomycetes</taxon>
        <taxon>Pucciniales</taxon>
        <taxon>Pucciniaceae</taxon>
        <taxon>Puccinia</taxon>
    </lineage>
</organism>
<dbReference type="AlphaFoldDB" id="A0A2N5UJW6"/>
<dbReference type="Proteomes" id="UP000235388">
    <property type="component" value="Unassembled WGS sequence"/>
</dbReference>
<comment type="caution">
    <text evidence="1">The sequence shown here is derived from an EMBL/GenBank/DDBJ whole genome shotgun (WGS) entry which is preliminary data.</text>
</comment>
<sequence length="94" mass="10812">MLRMDAVQSYMWGKWACTWRAGVPDRRAEPARLSGGRAKPARPLDRRAGFARLWAHVSLSIREAYMSRGTLIRVPKYPYKGTSRTLIRVLRVPL</sequence>
<name>A0A2N5UJW6_9BASI</name>
<accession>A0A2N5UJW6</accession>
<evidence type="ECO:0000313" key="1">
    <source>
        <dbReference type="EMBL" id="PLW38043.1"/>
    </source>
</evidence>
<proteinExistence type="predicted"/>
<evidence type="ECO:0000313" key="2">
    <source>
        <dbReference type="Proteomes" id="UP000235388"/>
    </source>
</evidence>
<gene>
    <name evidence="1" type="ORF">PCANC_14558</name>
</gene>
<reference evidence="1 2" key="1">
    <citation type="submission" date="2017-11" db="EMBL/GenBank/DDBJ databases">
        <title>De novo assembly and phasing of dikaryotic genomes from two isolates of Puccinia coronata f. sp. avenae, the causal agent of oat crown rust.</title>
        <authorList>
            <person name="Miller M.E."/>
            <person name="Zhang Y."/>
            <person name="Omidvar V."/>
            <person name="Sperschneider J."/>
            <person name="Schwessinger B."/>
            <person name="Raley C."/>
            <person name="Palmer J.M."/>
            <person name="Garnica D."/>
            <person name="Upadhyaya N."/>
            <person name="Rathjen J."/>
            <person name="Taylor J.M."/>
            <person name="Park R.F."/>
            <person name="Dodds P.N."/>
            <person name="Hirsch C.D."/>
            <person name="Kianian S.F."/>
            <person name="Figueroa M."/>
        </authorList>
    </citation>
    <scope>NUCLEOTIDE SEQUENCE [LARGE SCALE GENOMIC DNA]</scope>
    <source>
        <strain evidence="1">12NC29</strain>
    </source>
</reference>
<keyword evidence="2" id="KW-1185">Reference proteome</keyword>